<dbReference type="OrthoDB" id="61310at2"/>
<organism evidence="1 2">
    <name type="scientific">Deinococcus psychrotolerans</name>
    <dbReference type="NCBI Taxonomy" id="2489213"/>
    <lineage>
        <taxon>Bacteria</taxon>
        <taxon>Thermotogati</taxon>
        <taxon>Deinococcota</taxon>
        <taxon>Deinococci</taxon>
        <taxon>Deinococcales</taxon>
        <taxon>Deinococcaceae</taxon>
        <taxon>Deinococcus</taxon>
    </lineage>
</organism>
<evidence type="ECO:0000313" key="2">
    <source>
        <dbReference type="Proteomes" id="UP000276417"/>
    </source>
</evidence>
<gene>
    <name evidence="1" type="ORF">EHF33_20050</name>
</gene>
<dbReference type="AlphaFoldDB" id="A0A3G8YJ51"/>
<dbReference type="Proteomes" id="UP000276417">
    <property type="component" value="Plasmid unnamed3"/>
</dbReference>
<dbReference type="KEGG" id="dph:EHF33_20050"/>
<geneLocation type="plasmid" evidence="1 2">
    <name>unnamed3</name>
</geneLocation>
<reference evidence="1 2" key="1">
    <citation type="submission" date="2018-11" db="EMBL/GenBank/DDBJ databases">
        <title>Deinococcus shelandsis sp. nov., isolated from South Shetland Islands soil of Antarctica.</title>
        <authorList>
            <person name="Tian J."/>
        </authorList>
    </citation>
    <scope>NUCLEOTIDE SEQUENCE [LARGE SCALE GENOMIC DNA]</scope>
    <source>
        <strain evidence="1 2">S14-83T</strain>
        <plasmid evidence="1 2">unnamed3</plasmid>
    </source>
</reference>
<proteinExistence type="predicted"/>
<protein>
    <submittedName>
        <fullName evidence="1">Transposase</fullName>
    </submittedName>
</protein>
<name>A0A3G8YJ51_9DEIO</name>
<dbReference type="EMBL" id="CP034187">
    <property type="protein sequence ID" value="AZI45272.1"/>
    <property type="molecule type" value="Genomic_DNA"/>
</dbReference>
<sequence length="41" mass="4739">MEPLLPPFGESTFCETVPRREMVNGIRYVLRGGIQRLFEAQ</sequence>
<keyword evidence="2" id="KW-1185">Reference proteome</keyword>
<accession>A0A3G8YJ51</accession>
<evidence type="ECO:0000313" key="1">
    <source>
        <dbReference type="EMBL" id="AZI45272.1"/>
    </source>
</evidence>
<keyword evidence="1" id="KW-0614">Plasmid</keyword>